<feature type="region of interest" description="Disordered" evidence="1">
    <location>
        <begin position="1"/>
        <end position="28"/>
    </location>
</feature>
<keyword evidence="4" id="KW-1185">Reference proteome</keyword>
<evidence type="ECO:0000259" key="2">
    <source>
        <dbReference type="Pfam" id="PF23041"/>
    </source>
</evidence>
<dbReference type="Proteomes" id="UP000026962">
    <property type="component" value="Chromosome 3"/>
</dbReference>
<feature type="region of interest" description="Disordered" evidence="1">
    <location>
        <begin position="244"/>
        <end position="297"/>
    </location>
</feature>
<protein>
    <recommendedName>
        <fullName evidence="2">DUF7036 domain-containing protein</fullName>
    </recommendedName>
</protein>
<feature type="domain" description="DUF7036" evidence="2">
    <location>
        <begin position="131"/>
        <end position="225"/>
    </location>
</feature>
<dbReference type="AlphaFoldDB" id="A0A0E0KDS0"/>
<dbReference type="InterPro" id="IPR055464">
    <property type="entry name" value="DUF7036"/>
</dbReference>
<sequence length="410" mass="45442">MGKAAGTAGDQTPGGGDGSREGMVGEGEERGRRRRWWRCVAAVLLGAAVVPSFSRRRGVAREDRWGGADVVASIKLQRMISELTENKQKLEYDIFEEIDIGNSMILRFPGAITIIPPQNAFVAQKHDALFNFSLNFPIDVVQNKLSELKAQMKSGLFISQLEILYVTLTNLDDSTVAPPTIVQTSVLLVVGADRKQPSLQRLKELAQTLKNSSSGNLGLNHTLFGKVKQISLSSYLKHSLNNAGSPVPQPYYQPHTTHQDNNHDHHSHHHHHHHSHHHHHRHHDLSHHGLQHFPPSPAPLHGIPTFVSCDSSCMRKKLHSDAKHHSTPHMDPSFRHMTPVASPNSYEASGPYVDPPSFHPRIPLSPLPTVVFHAMPPSESVGILKHPYKFSSISPAPSPTDQIVQMQSQQ</sequence>
<name>A0A0E0KDS0_ORYPU</name>
<evidence type="ECO:0000256" key="1">
    <source>
        <dbReference type="SAM" id="MobiDB-lite"/>
    </source>
</evidence>
<dbReference type="HOGENOM" id="CLU_024766_3_0_1"/>
<dbReference type="PANTHER" id="PTHR33826:SF7">
    <property type="match status" value="1"/>
</dbReference>
<reference evidence="3" key="1">
    <citation type="submission" date="2015-04" db="UniProtKB">
        <authorList>
            <consortium name="EnsemblPlants"/>
        </authorList>
    </citation>
    <scope>IDENTIFICATION</scope>
</reference>
<feature type="compositionally biased region" description="Basic residues" evidence="1">
    <location>
        <begin position="265"/>
        <end position="285"/>
    </location>
</feature>
<evidence type="ECO:0000313" key="4">
    <source>
        <dbReference type="Proteomes" id="UP000026962"/>
    </source>
</evidence>
<dbReference type="STRING" id="4537.A0A0E0KDS0"/>
<dbReference type="Gramene" id="OPUNC03G16800.1">
    <property type="protein sequence ID" value="OPUNC03G16800.1"/>
    <property type="gene ID" value="OPUNC03G16800"/>
</dbReference>
<evidence type="ECO:0000313" key="3">
    <source>
        <dbReference type="EnsemblPlants" id="OPUNC03G16800.1"/>
    </source>
</evidence>
<dbReference type="PANTHER" id="PTHR33826">
    <property type="entry name" value="F20B24.21"/>
    <property type="match status" value="1"/>
</dbReference>
<organism evidence="3">
    <name type="scientific">Oryza punctata</name>
    <name type="common">Red rice</name>
    <dbReference type="NCBI Taxonomy" id="4537"/>
    <lineage>
        <taxon>Eukaryota</taxon>
        <taxon>Viridiplantae</taxon>
        <taxon>Streptophyta</taxon>
        <taxon>Embryophyta</taxon>
        <taxon>Tracheophyta</taxon>
        <taxon>Spermatophyta</taxon>
        <taxon>Magnoliopsida</taxon>
        <taxon>Liliopsida</taxon>
        <taxon>Poales</taxon>
        <taxon>Poaceae</taxon>
        <taxon>BOP clade</taxon>
        <taxon>Oryzoideae</taxon>
        <taxon>Oryzeae</taxon>
        <taxon>Oryzinae</taxon>
        <taxon>Oryza</taxon>
    </lineage>
</organism>
<accession>A0A0E0KDS0</accession>
<proteinExistence type="predicted"/>
<dbReference type="EnsemblPlants" id="OPUNC03G16800.1">
    <property type="protein sequence ID" value="OPUNC03G16800.1"/>
    <property type="gene ID" value="OPUNC03G16800"/>
</dbReference>
<dbReference type="OMA" id="HAMPPSE"/>
<reference evidence="3" key="2">
    <citation type="submission" date="2018-05" db="EMBL/GenBank/DDBJ databases">
        <title>OpunRS2 (Oryza punctata Reference Sequence Version 2).</title>
        <authorList>
            <person name="Zhang J."/>
            <person name="Kudrna D."/>
            <person name="Lee S."/>
            <person name="Talag J."/>
            <person name="Welchert J."/>
            <person name="Wing R.A."/>
        </authorList>
    </citation>
    <scope>NUCLEOTIDE SEQUENCE [LARGE SCALE GENOMIC DNA]</scope>
</reference>
<dbReference type="eggNOG" id="KOG0800">
    <property type="taxonomic scope" value="Eukaryota"/>
</dbReference>
<dbReference type="Pfam" id="PF23041">
    <property type="entry name" value="DUF7036"/>
    <property type="match status" value="1"/>
</dbReference>